<reference evidence="2 3" key="1">
    <citation type="submission" date="2024-10" db="EMBL/GenBank/DDBJ databases">
        <title>Updated reference genomes for cyclostephanoid diatoms.</title>
        <authorList>
            <person name="Roberts W.R."/>
            <person name="Alverson A.J."/>
        </authorList>
    </citation>
    <scope>NUCLEOTIDE SEQUENCE [LARGE SCALE GENOMIC DNA]</scope>
    <source>
        <strain evidence="2 3">AJA228-03</strain>
    </source>
</reference>
<dbReference type="InterPro" id="IPR016024">
    <property type="entry name" value="ARM-type_fold"/>
</dbReference>
<dbReference type="SUPFAM" id="SSF48371">
    <property type="entry name" value="ARM repeat"/>
    <property type="match status" value="1"/>
</dbReference>
<keyword evidence="3" id="KW-1185">Reference proteome</keyword>
<name>A0ABD3R4S0_9STRA</name>
<dbReference type="Proteomes" id="UP001530377">
    <property type="component" value="Unassembled WGS sequence"/>
</dbReference>
<feature type="compositionally biased region" description="Polar residues" evidence="1">
    <location>
        <begin position="72"/>
        <end position="86"/>
    </location>
</feature>
<dbReference type="PANTHER" id="PTHR21483:SF18">
    <property type="entry name" value="RNA POLYMERASE II-ASSOCIATED PROTEIN 1"/>
    <property type="match status" value="1"/>
</dbReference>
<organism evidence="2 3">
    <name type="scientific">Cyclostephanos tholiformis</name>
    <dbReference type="NCBI Taxonomy" id="382380"/>
    <lineage>
        <taxon>Eukaryota</taxon>
        <taxon>Sar</taxon>
        <taxon>Stramenopiles</taxon>
        <taxon>Ochrophyta</taxon>
        <taxon>Bacillariophyta</taxon>
        <taxon>Coscinodiscophyceae</taxon>
        <taxon>Thalassiosirophycidae</taxon>
        <taxon>Stephanodiscales</taxon>
        <taxon>Stephanodiscaceae</taxon>
        <taxon>Cyclostephanos</taxon>
    </lineage>
</organism>
<gene>
    <name evidence="2" type="ORF">ACHAXA_002581</name>
</gene>
<comment type="caution">
    <text evidence="2">The sequence shown here is derived from an EMBL/GenBank/DDBJ whole genome shotgun (WGS) entry which is preliminary data.</text>
</comment>
<feature type="region of interest" description="Disordered" evidence="1">
    <location>
        <begin position="1"/>
        <end position="46"/>
    </location>
</feature>
<protein>
    <recommendedName>
        <fullName evidence="4">RNA polymerase II-associated protein 1</fullName>
    </recommendedName>
</protein>
<feature type="region of interest" description="Disordered" evidence="1">
    <location>
        <begin position="72"/>
        <end position="91"/>
    </location>
</feature>
<sequence length="1434" mass="159463">MANTEGLSDEAMSSLLAMPSSEQEKLQRQHRNVAAVPIGRMKPPSFRRSLARRQQMMELGDGETPAAKVIRSSQAPKVFSSSSKNESYGEAGVAERGDLGQIFNDDGNIDEHNEISNSAIHKPVIMSEYISERPIGAPDDHNKSCSSTTMPRESRFKQRNRYYDELRAPTEGGFPSLDIAPLGTFTRKGRASRVNPSPNTHDKIEGIKSEKNHSSKEIEAKEKFPTFIDLGMASNSMLANMSLEEIREGVEEVQSILSIKSIEFLKKRGREKLAKSKVSSARGRSQHTDRDVSISNDRIGTKHEGIQLEEKIAQERKEKISELLSSVRTPDDMDRVYNEALQMGLAAELPSSAVDTITEVTCGEVAMSDRMKNLHIATCLLRSTVPRQRLLGAKRVCEILEEDAAELAARRRKHTYSGSYDEREPMRSIYPRLLPVAARCLLDESIATYQTTGGRILLSTVLRCIHALVTLFVHPYHVAMISSEAHGCDDPFILYQTCFMCDVSHVPPGTEMYPPIQIRPLDDAVENKATCYRADSSAATAESDSKAFYSDPAWTLLSRMRIVPCLSDALRCLSTESAISAETIRSICGILAMLSLRSQGAAGAIARHKDILPFLVSYCLSPKISSRSDDMEDELFNSGVALPALSLLCHLARQSRDIAELEMPFQSIIPELLAILCVEAESEIQSWSVILLRILLRYGVGVEHVQSLIMMAAPRLEMMRPESDLGAHYLTLFAIICDAAKPLQQIQNHQADECLAMSGAWLSSSVTNCFTSYHKVVNGCSKYHTRLASAQLRFMASYISSAAPTERSHVVPIVSNEACFEVMNATLESNMLENALAIVLRVSFNATWDTIDDSKTQSLEDEAIGCLFVSAYMNFVKLFVKQDASEFFRAKLFTKIINLLEQFAERNHWSITSKGKKFHPARQSWLVEAEFSVLRMLCEASSGLDSIRLLLSTFAFSLAGRLNIGHEAMAEFIFHQDNLFQLGNKIDRTETRATSLQTFFQTELSDHVLQLDHSSNILFLTDLCGPNKGPLNSLRCYAEYCLGRSNNDAEGGRFFLPLGGIWMWNVLSSTIPSQPCGSTGTTTVDQVSLVVVSHTLRLLLQLEAMPNASCYMTSIKNGAKLYHAANVCLLPENILGDGVIRSSLDLLFKRVSGFDSGTLNDSFLANDFIKACFDHSRISKESTKYSSKGDLNAQSQTAQKLYDLLDNEQPLSDGYSKDELKALDDFVDDMCDAYIEYGGQYSIFTNFIRLFLGHDFPAKATTTVLTRLNPILNLLTIEEEERESQLFYLSRSVSSGVWGLDSSRRDPSSNLDSFSSSLKKREKNLSRNDYAYLLAVAVLSRNLVSCSRRCECGLEAMRNRLTGLSDAIFYDIIQVSLKILASGTRDPIMCVFDTCMDSNKGLLVQDGDTQNVWRWNSNGGAVWDRVVNSLKGDT</sequence>
<dbReference type="InterPro" id="IPR039913">
    <property type="entry name" value="RPAP1/Rba50"/>
</dbReference>
<feature type="region of interest" description="Disordered" evidence="1">
    <location>
        <begin position="275"/>
        <end position="298"/>
    </location>
</feature>
<proteinExistence type="predicted"/>
<accession>A0ABD3R4S0</accession>
<dbReference type="EMBL" id="JALLPB020000618">
    <property type="protein sequence ID" value="KAL3807542.1"/>
    <property type="molecule type" value="Genomic_DNA"/>
</dbReference>
<evidence type="ECO:0008006" key="4">
    <source>
        <dbReference type="Google" id="ProtNLM"/>
    </source>
</evidence>
<dbReference type="PANTHER" id="PTHR21483">
    <property type="entry name" value="RNA POLYMERASE II-ASSOCIATED PROTEIN 1"/>
    <property type="match status" value="1"/>
</dbReference>
<evidence type="ECO:0000313" key="2">
    <source>
        <dbReference type="EMBL" id="KAL3807542.1"/>
    </source>
</evidence>
<evidence type="ECO:0000256" key="1">
    <source>
        <dbReference type="SAM" id="MobiDB-lite"/>
    </source>
</evidence>
<evidence type="ECO:0000313" key="3">
    <source>
        <dbReference type="Proteomes" id="UP001530377"/>
    </source>
</evidence>